<dbReference type="Proteomes" id="UP000664859">
    <property type="component" value="Unassembled WGS sequence"/>
</dbReference>
<dbReference type="PIRSF" id="PIRSF017205">
    <property type="entry name" value="ERO1"/>
    <property type="match status" value="1"/>
</dbReference>
<keyword evidence="6" id="KW-0285">Flavoprotein</keyword>
<evidence type="ECO:0000256" key="8">
    <source>
        <dbReference type="ARBA" id="ARBA00022824"/>
    </source>
</evidence>
<sequence>MAAKVVLGLTLALGLIGGLLTVFYEHQLLKDARTALECSVCKTSQLTGTVGDCCIEFDTVDHATRDFFLPLLTSLQRTTFFKYFKVDLNKPCPFWQEDGQCMYRDCSVCECDPKEIPKKWLEEDDKLKQTPISKLADSAAGLIGQSHEDKCRQQEKNCEHSASVEKELGRIDRSHSDPKADYFNPWEEMAHPSNVWTEQEEREDAMAYVNLELNPERFTGYSGASAWRVWKAIYLENCFEGFEGGKSVCREKRVFFRLISGLQSSITTQIANDYRFDNGRYGPNVEFFTRAVGAHPDRLTNMYFAYLFLLRALAKAAPVLKHYDYATGNAREDAHTMQLLQALVDHQSEPSLPQLANGAVTLFNGNGNGNGNGGGAAPHTLCMGGFNETGMFEVEAAQRSPLDAVYARELEEKRELREQFVAKFHNISRIMDCVGCEKCKMWGKLETLGIGTAIKILLASESCEEVQDLSRNEVIALVNTAAQLAKSVGTVPKFKRLEVQQVATKAAVYGGVPLAVLVVLATLLVERLRKRKSAAAAGGLQNGAASLGAKKTS</sequence>
<evidence type="ECO:0000256" key="15">
    <source>
        <dbReference type="ARBA" id="ARBA00023284"/>
    </source>
</evidence>
<comment type="caution">
    <text evidence="20">The sequence shown here is derived from an EMBL/GenBank/DDBJ whole genome shotgun (WGS) entry which is preliminary data.</text>
</comment>
<evidence type="ECO:0000256" key="18">
    <source>
        <dbReference type="PIRSR" id="PIRSR017205-3"/>
    </source>
</evidence>
<feature type="binding site" evidence="17">
    <location>
        <position position="219"/>
    </location>
    <ligand>
        <name>FAD</name>
        <dbReference type="ChEBI" id="CHEBI:57692"/>
    </ligand>
</feature>
<gene>
    <name evidence="20" type="ORF">JKP88DRAFT_264009</name>
</gene>
<keyword evidence="14" id="KW-0325">Glycoprotein</keyword>
<evidence type="ECO:0000256" key="4">
    <source>
        <dbReference type="ARBA" id="ARBA00011802"/>
    </source>
</evidence>
<evidence type="ECO:0000256" key="16">
    <source>
        <dbReference type="PIRSR" id="PIRSR017205-1"/>
    </source>
</evidence>
<dbReference type="EMBL" id="JAFCMP010000412">
    <property type="protein sequence ID" value="KAG5180074.1"/>
    <property type="molecule type" value="Genomic_DNA"/>
</dbReference>
<evidence type="ECO:0000256" key="6">
    <source>
        <dbReference type="ARBA" id="ARBA00022630"/>
    </source>
</evidence>
<dbReference type="GO" id="GO:0005789">
    <property type="term" value="C:endoplasmic reticulum membrane"/>
    <property type="evidence" value="ECO:0007669"/>
    <property type="project" value="UniProtKB-SubCell"/>
</dbReference>
<keyword evidence="19" id="KW-1133">Transmembrane helix</keyword>
<dbReference type="InterPro" id="IPR037192">
    <property type="entry name" value="ERO1-like_sf"/>
</dbReference>
<keyword evidence="13 18" id="KW-1015">Disulfide bond</keyword>
<name>A0A835YS22_9STRA</name>
<evidence type="ECO:0000256" key="12">
    <source>
        <dbReference type="ARBA" id="ARBA00023136"/>
    </source>
</evidence>
<evidence type="ECO:0000256" key="2">
    <source>
        <dbReference type="ARBA" id="ARBA00004367"/>
    </source>
</evidence>
<evidence type="ECO:0000256" key="11">
    <source>
        <dbReference type="ARBA" id="ARBA00023002"/>
    </source>
</evidence>
<dbReference type="GO" id="GO:0071949">
    <property type="term" value="F:FAD binding"/>
    <property type="evidence" value="ECO:0007669"/>
    <property type="project" value="InterPro"/>
</dbReference>
<evidence type="ECO:0000256" key="5">
    <source>
        <dbReference type="ARBA" id="ARBA00022448"/>
    </source>
</evidence>
<keyword evidence="12 19" id="KW-0472">Membrane</keyword>
<feature type="active site" evidence="16">
    <location>
        <position position="439"/>
    </location>
</feature>
<evidence type="ECO:0000256" key="1">
    <source>
        <dbReference type="ARBA" id="ARBA00001974"/>
    </source>
</evidence>
<keyword evidence="10" id="KW-0249">Electron transport</keyword>
<feature type="disulfide bond" description="Redox-active" evidence="18">
    <location>
        <begin position="436"/>
        <end position="439"/>
    </location>
</feature>
<evidence type="ECO:0000256" key="3">
    <source>
        <dbReference type="ARBA" id="ARBA00008277"/>
    </source>
</evidence>
<keyword evidence="9 17" id="KW-0274">FAD</keyword>
<keyword evidence="8" id="KW-0256">Endoplasmic reticulum</keyword>
<feature type="disulfide bond" description="Redox-active" evidence="18">
    <location>
        <begin position="101"/>
        <end position="106"/>
    </location>
</feature>
<comment type="cofactor">
    <cofactor evidence="1 17">
        <name>FAD</name>
        <dbReference type="ChEBI" id="CHEBI:57692"/>
    </cofactor>
</comment>
<evidence type="ECO:0000256" key="19">
    <source>
        <dbReference type="SAM" id="Phobius"/>
    </source>
</evidence>
<keyword evidence="7" id="KW-0732">Signal</keyword>
<dbReference type="GO" id="GO:0015035">
    <property type="term" value="F:protein-disulfide reductase activity"/>
    <property type="evidence" value="ECO:0007669"/>
    <property type="project" value="InterPro"/>
</dbReference>
<feature type="transmembrane region" description="Helical" evidence="19">
    <location>
        <begin position="506"/>
        <end position="525"/>
    </location>
</feature>
<dbReference type="PANTHER" id="PTHR12613:SF0">
    <property type="entry name" value="ERO1-LIKE PROTEIN"/>
    <property type="match status" value="1"/>
</dbReference>
<accession>A0A835YS22</accession>
<keyword evidence="5" id="KW-0813">Transport</keyword>
<evidence type="ECO:0000256" key="9">
    <source>
        <dbReference type="ARBA" id="ARBA00022827"/>
    </source>
</evidence>
<reference evidence="20" key="1">
    <citation type="submission" date="2021-02" db="EMBL/GenBank/DDBJ databases">
        <title>First Annotated Genome of the Yellow-green Alga Tribonema minus.</title>
        <authorList>
            <person name="Mahan K.M."/>
        </authorList>
    </citation>
    <scope>NUCLEOTIDE SEQUENCE</scope>
    <source>
        <strain evidence="20">UTEX B ZZ1240</strain>
    </source>
</reference>
<proteinExistence type="inferred from homology"/>
<comment type="subcellular location">
    <subcellularLocation>
        <location evidence="2">Endoplasmic reticulum membrane</location>
        <topology evidence="2">Peripheral membrane protein</topology>
        <orientation evidence="2">Lumenal side</orientation>
    </subcellularLocation>
</comment>
<evidence type="ECO:0000256" key="7">
    <source>
        <dbReference type="ARBA" id="ARBA00022729"/>
    </source>
</evidence>
<feature type="active site" description="Nucleophile" evidence="16">
    <location>
        <position position="436"/>
    </location>
</feature>
<evidence type="ECO:0000256" key="17">
    <source>
        <dbReference type="PIRSR" id="PIRSR017205-2"/>
    </source>
</evidence>
<evidence type="ECO:0000256" key="13">
    <source>
        <dbReference type="ARBA" id="ARBA00023157"/>
    </source>
</evidence>
<dbReference type="GO" id="GO:0034975">
    <property type="term" value="P:protein folding in endoplasmic reticulum"/>
    <property type="evidence" value="ECO:0007669"/>
    <property type="project" value="InterPro"/>
</dbReference>
<evidence type="ECO:0000313" key="21">
    <source>
        <dbReference type="Proteomes" id="UP000664859"/>
    </source>
</evidence>
<feature type="binding site" evidence="17">
    <location>
        <position position="230"/>
    </location>
    <ligand>
        <name>FAD</name>
        <dbReference type="ChEBI" id="CHEBI:57692"/>
    </ligand>
</feature>
<keyword evidence="15" id="KW-0676">Redox-active center</keyword>
<dbReference type="SUPFAM" id="SSF110019">
    <property type="entry name" value="ERO1-like"/>
    <property type="match status" value="2"/>
</dbReference>
<evidence type="ECO:0000256" key="10">
    <source>
        <dbReference type="ARBA" id="ARBA00022982"/>
    </source>
</evidence>
<dbReference type="GO" id="GO:0016972">
    <property type="term" value="F:thiol oxidase activity"/>
    <property type="evidence" value="ECO:0007669"/>
    <property type="project" value="InterPro"/>
</dbReference>
<dbReference type="OrthoDB" id="269384at2759"/>
<keyword evidence="21" id="KW-1185">Reference proteome</keyword>
<dbReference type="Pfam" id="PF04137">
    <property type="entry name" value="ERO1"/>
    <property type="match status" value="2"/>
</dbReference>
<keyword evidence="11" id="KW-0560">Oxidoreductase</keyword>
<keyword evidence="19" id="KW-0812">Transmembrane</keyword>
<comment type="subunit">
    <text evidence="4">May function both as a monomer and a homodimer.</text>
</comment>
<organism evidence="20 21">
    <name type="scientific">Tribonema minus</name>
    <dbReference type="NCBI Taxonomy" id="303371"/>
    <lineage>
        <taxon>Eukaryota</taxon>
        <taxon>Sar</taxon>
        <taxon>Stramenopiles</taxon>
        <taxon>Ochrophyta</taxon>
        <taxon>PX clade</taxon>
        <taxon>Xanthophyceae</taxon>
        <taxon>Tribonematales</taxon>
        <taxon>Tribonemataceae</taxon>
        <taxon>Tribonema</taxon>
    </lineage>
</organism>
<evidence type="ECO:0000313" key="20">
    <source>
        <dbReference type="EMBL" id="KAG5180074.1"/>
    </source>
</evidence>
<protein>
    <submittedName>
        <fullName evidence="20">Putative endoplasmic oxidoreductin</fullName>
    </submittedName>
</protein>
<feature type="binding site" evidence="17">
    <location>
        <position position="217"/>
    </location>
    <ligand>
        <name>FAD</name>
        <dbReference type="ChEBI" id="CHEBI:57692"/>
    </ligand>
</feature>
<feature type="binding site" evidence="17">
    <location>
        <position position="260"/>
    </location>
    <ligand>
        <name>FAD</name>
        <dbReference type="ChEBI" id="CHEBI:57692"/>
    </ligand>
</feature>
<dbReference type="InterPro" id="IPR007266">
    <property type="entry name" value="Ero1"/>
</dbReference>
<evidence type="ECO:0000256" key="14">
    <source>
        <dbReference type="ARBA" id="ARBA00023180"/>
    </source>
</evidence>
<dbReference type="AlphaFoldDB" id="A0A835YS22"/>
<dbReference type="PANTHER" id="PTHR12613">
    <property type="entry name" value="ERO1-RELATED"/>
    <property type="match status" value="1"/>
</dbReference>
<comment type="similarity">
    <text evidence="3">Belongs to the EROs family.</text>
</comment>